<evidence type="ECO:0000313" key="3">
    <source>
        <dbReference type="EMBL" id="CAK8162481.1"/>
    </source>
</evidence>
<gene>
    <name evidence="3" type="ORF">CAXC1_160011</name>
</gene>
<evidence type="ECO:0000313" key="4">
    <source>
        <dbReference type="Proteomes" id="UP001314181"/>
    </source>
</evidence>
<keyword evidence="1" id="KW-0560">Oxidoreductase</keyword>
<dbReference type="Gene3D" id="3.40.605.10">
    <property type="entry name" value="Aldehyde Dehydrogenase, Chain A, domain 1"/>
    <property type="match status" value="1"/>
</dbReference>
<feature type="domain" description="Proline dehydrogenase" evidence="2">
    <location>
        <begin position="188"/>
        <end position="376"/>
    </location>
</feature>
<comment type="caution">
    <text evidence="3">The sequence shown here is derived from an EMBL/GenBank/DDBJ whole genome shotgun (WGS) entry which is preliminary data.</text>
</comment>
<dbReference type="Proteomes" id="UP001314181">
    <property type="component" value="Unassembled WGS sequence"/>
</dbReference>
<dbReference type="SUPFAM" id="SSF51730">
    <property type="entry name" value="FAD-linked oxidoreductase"/>
    <property type="match status" value="1"/>
</dbReference>
<dbReference type="Gene3D" id="3.40.309.10">
    <property type="entry name" value="Aldehyde Dehydrogenase, Chain A, domain 2"/>
    <property type="match status" value="1"/>
</dbReference>
<dbReference type="InterPro" id="IPR002872">
    <property type="entry name" value="Proline_DH_dom"/>
</dbReference>
<dbReference type="EMBL" id="CAWVOK010000007">
    <property type="protein sequence ID" value="CAK8162481.1"/>
    <property type="molecule type" value="Genomic_DNA"/>
</dbReference>
<keyword evidence="4" id="KW-1185">Reference proteome</keyword>
<name>A0ABP0ERW8_9RICK</name>
<dbReference type="InterPro" id="IPR016161">
    <property type="entry name" value="Ald_DH/histidinol_DH"/>
</dbReference>
<organism evidence="3 4">
    <name type="scientific">Candidatus Xenohaliotis californiensis</name>
    <dbReference type="NCBI Taxonomy" id="84677"/>
    <lineage>
        <taxon>Bacteria</taxon>
        <taxon>Pseudomonadati</taxon>
        <taxon>Pseudomonadota</taxon>
        <taxon>Alphaproteobacteria</taxon>
        <taxon>Rickettsiales</taxon>
        <taxon>Anaplasmataceae</taxon>
        <taxon>Candidatus Xenohaliotis</taxon>
    </lineage>
</organism>
<evidence type="ECO:0000259" key="2">
    <source>
        <dbReference type="Pfam" id="PF01619"/>
    </source>
</evidence>
<proteinExistence type="predicted"/>
<dbReference type="InterPro" id="IPR016163">
    <property type="entry name" value="Ald_DH_C"/>
</dbReference>
<accession>A0ABP0ERW8</accession>
<protein>
    <recommendedName>
        <fullName evidence="2">Proline dehydrogenase domain-containing protein</fullName>
    </recommendedName>
</protein>
<dbReference type="InterPro" id="IPR029041">
    <property type="entry name" value="FAD-linked_oxidoreductase-like"/>
</dbReference>
<dbReference type="SUPFAM" id="SSF53720">
    <property type="entry name" value="ALDH-like"/>
    <property type="match status" value="1"/>
</dbReference>
<dbReference type="InterPro" id="IPR016162">
    <property type="entry name" value="Ald_DH_N"/>
</dbReference>
<dbReference type="Pfam" id="PF01619">
    <property type="entry name" value="Pro_dh"/>
    <property type="match status" value="1"/>
</dbReference>
<evidence type="ECO:0000256" key="1">
    <source>
        <dbReference type="ARBA" id="ARBA00023002"/>
    </source>
</evidence>
<sequence length="894" mass="102637">MPNRNSNSTSKTIICNEDDFVKTYETYIGRELTLWVRQNNKQQVENNRQTKILLKVIRDFFLIENTNGRFDFLHSVQKKFKLINLPTKNQWLDKASRMPISILKMITKYSSQKKNNFAINKLDLAKLESKIKTNANKLYKKHTYGCSVQKAVKYINSTKVSCLLTNKLTYSHENNHAWYAYYQYNITEAQKIMLRTGCRIIIALSLKSICPRPAYKKNNTDIEIACKKIVTLLKTIHNTQITLMINTDKIIEYAFIISILEKLAKNNEVDINNKIGVTMQAYKKDCLEFLNAIINLCTMLNKKILVRLVKGGNWQYEVNEAKRNHCCPAIFTKKISTEIAYLACAKKLIESQNYVTICFATNNTTTIQGIKKLLNKTLCEFHYMPSIIDVEKIKEIIGNNAIYVPHIIIGNQKNTLPLLTHILLNMGQLVSTDKTSYKIINDHTLCRMNNFIFTQIYNKEQSNIAGKTNLTTISTVKDIDHVISRIAKQKNSLHNNSTNPQKKIDIVIQSILNSIQNIITATIIECGKIEDVAIKEIVATIKHLSWYKTIWSNKNIVSNNKVFLCLEYESPQIKDLVVNIILALLTSHPVIVVSNPNYSLVCNEIVKTILESNIFCKNTLLHMSTNDINGIKKLCLNNNALASITNSNESRIIKYIAKKMVDRKKKLTISSLERKEVIVVLDNSVSFWEICDHIINQSFIHFAQSHSISLLCIHEDIYKKTLFALMAAIECLNIDSITSSKYGISLLTSYEYNACKKHYKKMLSKTIYQSFDIQQNTRLFPPTLYSVNSVSYLKNNPIGPVLGVMKYANKDLIKLLHKIEKIDNNHIVELYTRISNVAKISQWKTTNLALCINSTADSNLGKPSKITMKKKINEFIVHSSKKKRIRYFSEFYNL</sequence>
<reference evidence="3 4" key="1">
    <citation type="submission" date="2024-01" db="EMBL/GenBank/DDBJ databases">
        <authorList>
            <person name="Kunselman E."/>
        </authorList>
    </citation>
    <scope>NUCLEOTIDE SEQUENCE [LARGE SCALE GENOMIC DNA]</scope>
    <source>
        <strain evidence="3">2 abalone samples</strain>
    </source>
</reference>
<dbReference type="Gene3D" id="3.20.20.220">
    <property type="match status" value="1"/>
</dbReference>
<dbReference type="RefSeq" id="WP_338363550.1">
    <property type="nucleotide sequence ID" value="NZ_CAWVOK010000007.1"/>
</dbReference>